<evidence type="ECO:0000256" key="1">
    <source>
        <dbReference type="ARBA" id="ARBA00004496"/>
    </source>
</evidence>
<dbReference type="EMBL" id="CP155573">
    <property type="protein sequence ID" value="XFO68984.1"/>
    <property type="molecule type" value="Genomic_DNA"/>
</dbReference>
<keyword evidence="3 9" id="KW-0963">Cytoplasm</keyword>
<gene>
    <name evidence="11" type="primary">buk2_4</name>
    <name evidence="9" type="synonym">buk</name>
    <name evidence="11" type="ORF">SPSIL_052120</name>
</gene>
<evidence type="ECO:0000256" key="5">
    <source>
        <dbReference type="ARBA" id="ARBA00022741"/>
    </source>
</evidence>
<comment type="subcellular location">
    <subcellularLocation>
        <location evidence="1 9">Cytoplasm</location>
    </subcellularLocation>
</comment>
<dbReference type="InterPro" id="IPR000890">
    <property type="entry name" value="Aliphatic_acid_kin_short-chain"/>
</dbReference>
<evidence type="ECO:0000256" key="2">
    <source>
        <dbReference type="ARBA" id="ARBA00008748"/>
    </source>
</evidence>
<keyword evidence="5 9" id="KW-0547">Nucleotide-binding</keyword>
<evidence type="ECO:0000256" key="7">
    <source>
        <dbReference type="ARBA" id="ARBA00022840"/>
    </source>
</evidence>
<comment type="similarity">
    <text evidence="2 9 10">Belongs to the acetokinase family.</text>
</comment>
<dbReference type="PRINTS" id="PR00471">
    <property type="entry name" value="ACETATEKNASE"/>
</dbReference>
<dbReference type="InterPro" id="IPR011245">
    <property type="entry name" value="Butyrate_kin"/>
</dbReference>
<keyword evidence="7 9" id="KW-0067">ATP-binding</keyword>
<dbReference type="Proteomes" id="UP000216752">
    <property type="component" value="Chromosome"/>
</dbReference>
<dbReference type="NCBIfam" id="TIGR02707">
    <property type="entry name" value="butyr_kinase"/>
    <property type="match status" value="1"/>
</dbReference>
<keyword evidence="6 9" id="KW-0418">Kinase</keyword>
<organism evidence="11 12">
    <name type="scientific">Sporomusa silvacetica DSM 10669</name>
    <dbReference type="NCBI Taxonomy" id="1123289"/>
    <lineage>
        <taxon>Bacteria</taxon>
        <taxon>Bacillati</taxon>
        <taxon>Bacillota</taxon>
        <taxon>Negativicutes</taxon>
        <taxon>Selenomonadales</taxon>
        <taxon>Sporomusaceae</taxon>
        <taxon>Sporomusa</taxon>
    </lineage>
</organism>
<dbReference type="CDD" id="cd24011">
    <property type="entry name" value="ASKHA_NBD_BK"/>
    <property type="match status" value="1"/>
</dbReference>
<sequence>MSEIIYKILSINPGSTSTKIAVYENEKELFRKTVLHNVAQLSSYESMVDQLQMRKEAIMNCLKEEGFLVEELSAVAGRGGKLPPLKQGAYKVDNEMVDFLTYRPIDDHASNLGAILAYEIANATNIPSYIYDAVVVDELEDIARLSGVPELTRRASCHVLNMRAVALKTAKKLNRNFRDTNFVVSHMGGGITATVISGGRMIDVLTDEEGPFSPERAGRVPCRQLVDLCFSGKHDRLSATKRMRGQGGLVAYLGTNNALEVEAKIKNGDKYAELVYQGMAYQVAKGIGEMATVVKGKVDCIILTGAVAYSSLMTEWIVERIGFIAPVEIVAGENELEALAYGVLRVLRGEEQAHMFIAP</sequence>
<reference evidence="11" key="1">
    <citation type="submission" date="2024-05" db="EMBL/GenBank/DDBJ databases">
        <title>Isolation and characterization of Sporomusa carbonis sp. nov., a carboxydotrophic hydrogenogen in the genus of Sporomusa isolated from a charcoal burning pile.</title>
        <authorList>
            <person name="Boeer T."/>
            <person name="Rosenbaum F."/>
            <person name="Eysell L."/>
            <person name="Mueller V."/>
            <person name="Daniel R."/>
            <person name="Poehlein A."/>
        </authorList>
    </citation>
    <scope>NUCLEOTIDE SEQUENCE [LARGE SCALE GENOMIC DNA]</scope>
    <source>
        <strain evidence="11">DSM 10669</strain>
    </source>
</reference>
<dbReference type="PROSITE" id="PS01076">
    <property type="entry name" value="ACETATE_KINASE_2"/>
    <property type="match status" value="1"/>
</dbReference>
<dbReference type="PIRSF" id="PIRSF036458">
    <property type="entry name" value="Butyrate_kin"/>
    <property type="match status" value="1"/>
</dbReference>
<dbReference type="EC" id="2.7.2.7" evidence="9"/>
<evidence type="ECO:0000313" key="12">
    <source>
        <dbReference type="Proteomes" id="UP000216752"/>
    </source>
</evidence>
<evidence type="ECO:0000256" key="6">
    <source>
        <dbReference type="ARBA" id="ARBA00022777"/>
    </source>
</evidence>
<evidence type="ECO:0000256" key="4">
    <source>
        <dbReference type="ARBA" id="ARBA00022679"/>
    </source>
</evidence>
<keyword evidence="12" id="KW-1185">Reference proteome</keyword>
<evidence type="ECO:0000256" key="10">
    <source>
        <dbReference type="RuleBase" id="RU003835"/>
    </source>
</evidence>
<dbReference type="Pfam" id="PF00871">
    <property type="entry name" value="Acetate_kinase"/>
    <property type="match status" value="1"/>
</dbReference>
<dbReference type="PANTHER" id="PTHR21060">
    <property type="entry name" value="ACETATE KINASE"/>
    <property type="match status" value="1"/>
</dbReference>
<dbReference type="Gene3D" id="3.30.420.40">
    <property type="match status" value="2"/>
</dbReference>
<evidence type="ECO:0000256" key="9">
    <source>
        <dbReference type="HAMAP-Rule" id="MF_00542"/>
    </source>
</evidence>
<keyword evidence="4 9" id="KW-0808">Transferase</keyword>
<dbReference type="InterPro" id="IPR043129">
    <property type="entry name" value="ATPase_NBD"/>
</dbReference>
<protein>
    <recommendedName>
        <fullName evidence="9">Probable butyrate kinase</fullName>
        <shortName evidence="9">BK</shortName>
        <ecNumber evidence="9">2.7.2.7</ecNumber>
    </recommendedName>
    <alternativeName>
        <fullName evidence="9">Branched-chain carboxylic acid kinase</fullName>
    </alternativeName>
</protein>
<evidence type="ECO:0000313" key="11">
    <source>
        <dbReference type="EMBL" id="XFO68984.1"/>
    </source>
</evidence>
<name>A0ABZ3IU87_9FIRM</name>
<dbReference type="PANTHER" id="PTHR21060:SF3">
    <property type="entry name" value="BUTYRATE KINASE 2-RELATED"/>
    <property type="match status" value="1"/>
</dbReference>
<dbReference type="GO" id="GO:0047761">
    <property type="term" value="F:butyrate kinase activity"/>
    <property type="evidence" value="ECO:0007669"/>
    <property type="project" value="UniProtKB-EC"/>
</dbReference>
<dbReference type="PROSITE" id="PS01075">
    <property type="entry name" value="ACETATE_KINASE_1"/>
    <property type="match status" value="1"/>
</dbReference>
<proteinExistence type="inferred from homology"/>
<accession>A0ABZ3IU87</accession>
<comment type="catalytic activity">
    <reaction evidence="8 9">
        <text>butanoate + ATP = butanoyl phosphate + ADP</text>
        <dbReference type="Rhea" id="RHEA:13585"/>
        <dbReference type="ChEBI" id="CHEBI:17968"/>
        <dbReference type="ChEBI" id="CHEBI:30616"/>
        <dbReference type="ChEBI" id="CHEBI:58079"/>
        <dbReference type="ChEBI" id="CHEBI:456216"/>
        <dbReference type="EC" id="2.7.2.7"/>
    </reaction>
</comment>
<dbReference type="SUPFAM" id="SSF53067">
    <property type="entry name" value="Actin-like ATPase domain"/>
    <property type="match status" value="2"/>
</dbReference>
<dbReference type="NCBIfam" id="NF002834">
    <property type="entry name" value="PRK03011.1-5"/>
    <property type="match status" value="1"/>
</dbReference>
<dbReference type="InterPro" id="IPR023865">
    <property type="entry name" value="Aliphatic_acid_kinase_CS"/>
</dbReference>
<evidence type="ECO:0000256" key="8">
    <source>
        <dbReference type="ARBA" id="ARBA00048596"/>
    </source>
</evidence>
<dbReference type="HAMAP" id="MF_00542">
    <property type="entry name" value="Butyrate_kinase"/>
    <property type="match status" value="1"/>
</dbReference>
<evidence type="ECO:0000256" key="3">
    <source>
        <dbReference type="ARBA" id="ARBA00022490"/>
    </source>
</evidence>
<dbReference type="RefSeq" id="WP_211289552.1">
    <property type="nucleotide sequence ID" value="NZ_CP155573.1"/>
</dbReference>